<dbReference type="PANTHER" id="PTHR43133:SF8">
    <property type="entry name" value="RNA POLYMERASE SIGMA FACTOR HI_1459-RELATED"/>
    <property type="match status" value="1"/>
</dbReference>
<dbReference type="InterPro" id="IPR013249">
    <property type="entry name" value="RNA_pol_sigma70_r4_t2"/>
</dbReference>
<dbReference type="AlphaFoldDB" id="A0A6I4WBI2"/>
<comment type="caution">
    <text evidence="7">The sequence shown here is derived from an EMBL/GenBank/DDBJ whole genome shotgun (WGS) entry which is preliminary data.</text>
</comment>
<evidence type="ECO:0000313" key="8">
    <source>
        <dbReference type="Proteomes" id="UP000431901"/>
    </source>
</evidence>
<dbReference type="Pfam" id="PF08281">
    <property type="entry name" value="Sigma70_r4_2"/>
    <property type="match status" value="1"/>
</dbReference>
<evidence type="ECO:0000313" key="7">
    <source>
        <dbReference type="EMBL" id="MXQ67038.1"/>
    </source>
</evidence>
<protein>
    <submittedName>
        <fullName evidence="7">Sigma-70 family RNA polymerase sigma factor</fullName>
    </submittedName>
</protein>
<keyword evidence="2" id="KW-0805">Transcription regulation</keyword>
<keyword evidence="5" id="KW-0804">Transcription</keyword>
<proteinExistence type="inferred from homology"/>
<dbReference type="GO" id="GO:0016987">
    <property type="term" value="F:sigma factor activity"/>
    <property type="evidence" value="ECO:0007669"/>
    <property type="project" value="UniProtKB-KW"/>
</dbReference>
<dbReference type="InterPro" id="IPR013324">
    <property type="entry name" value="RNA_pol_sigma_r3/r4-like"/>
</dbReference>
<dbReference type="EMBL" id="WUTW01000005">
    <property type="protein sequence ID" value="MXQ67038.1"/>
    <property type="molecule type" value="Genomic_DNA"/>
</dbReference>
<keyword evidence="8" id="KW-1185">Reference proteome</keyword>
<evidence type="ECO:0000256" key="5">
    <source>
        <dbReference type="ARBA" id="ARBA00023163"/>
    </source>
</evidence>
<dbReference type="InterPro" id="IPR014284">
    <property type="entry name" value="RNA_pol_sigma-70_dom"/>
</dbReference>
<organism evidence="7 8">
    <name type="scientific">Actinomadura rayongensis</name>
    <dbReference type="NCBI Taxonomy" id="1429076"/>
    <lineage>
        <taxon>Bacteria</taxon>
        <taxon>Bacillati</taxon>
        <taxon>Actinomycetota</taxon>
        <taxon>Actinomycetes</taxon>
        <taxon>Streptosporangiales</taxon>
        <taxon>Thermomonosporaceae</taxon>
        <taxon>Actinomadura</taxon>
    </lineage>
</organism>
<reference evidence="7 8" key="1">
    <citation type="submission" date="2019-12" db="EMBL/GenBank/DDBJ databases">
        <title>Nocardia macrotermitis sp. nov. and Nocardia aurantia sp. nov., isolated from the gut of the fungus growing-termite Macrotermes natalensis.</title>
        <authorList>
            <person name="Christine B."/>
            <person name="Rene B."/>
        </authorList>
    </citation>
    <scope>NUCLEOTIDE SEQUENCE [LARGE SCALE GENOMIC DNA]</scope>
    <source>
        <strain evidence="7 8">DSM 102126</strain>
    </source>
</reference>
<dbReference type="SUPFAM" id="SSF88659">
    <property type="entry name" value="Sigma3 and sigma4 domains of RNA polymerase sigma factors"/>
    <property type="match status" value="1"/>
</dbReference>
<evidence type="ECO:0000259" key="6">
    <source>
        <dbReference type="Pfam" id="PF08281"/>
    </source>
</evidence>
<dbReference type="NCBIfam" id="TIGR02937">
    <property type="entry name" value="sigma70-ECF"/>
    <property type="match status" value="1"/>
</dbReference>
<sequence length="155" mass="17663">METFYKLEFKGLVRHVLKCSGSTDVDEARDAVQTAFAEAFVMWEEIEYPKAWLRKVALREYYRRPAPQPIAEVPDTTLLDDVATRTEAAREEMLVCATLQSLPFKQRQALAWTFDGFSPKEIAKELGVDPAAVRQNIAKGRRKLRTLLAEQSEGE</sequence>
<dbReference type="GO" id="GO:0003677">
    <property type="term" value="F:DNA binding"/>
    <property type="evidence" value="ECO:0007669"/>
    <property type="project" value="UniProtKB-KW"/>
</dbReference>
<dbReference type="CDD" id="cd06171">
    <property type="entry name" value="Sigma70_r4"/>
    <property type="match status" value="1"/>
</dbReference>
<dbReference type="InterPro" id="IPR036388">
    <property type="entry name" value="WH-like_DNA-bd_sf"/>
</dbReference>
<dbReference type="PANTHER" id="PTHR43133">
    <property type="entry name" value="RNA POLYMERASE ECF-TYPE SIGMA FACTO"/>
    <property type="match status" value="1"/>
</dbReference>
<feature type="domain" description="RNA polymerase sigma factor 70 region 4 type 2" evidence="6">
    <location>
        <begin position="98"/>
        <end position="144"/>
    </location>
</feature>
<keyword evidence="4" id="KW-0238">DNA-binding</keyword>
<keyword evidence="3" id="KW-0731">Sigma factor</keyword>
<dbReference type="RefSeq" id="WP_161105199.1">
    <property type="nucleotide sequence ID" value="NZ_JBHLYI010000003.1"/>
</dbReference>
<dbReference type="InterPro" id="IPR039425">
    <property type="entry name" value="RNA_pol_sigma-70-like"/>
</dbReference>
<dbReference type="Gene3D" id="1.10.10.10">
    <property type="entry name" value="Winged helix-like DNA-binding domain superfamily/Winged helix DNA-binding domain"/>
    <property type="match status" value="1"/>
</dbReference>
<evidence type="ECO:0000256" key="1">
    <source>
        <dbReference type="ARBA" id="ARBA00010641"/>
    </source>
</evidence>
<dbReference type="GO" id="GO:0006352">
    <property type="term" value="P:DNA-templated transcription initiation"/>
    <property type="evidence" value="ECO:0007669"/>
    <property type="project" value="InterPro"/>
</dbReference>
<dbReference type="OrthoDB" id="3608473at2"/>
<evidence type="ECO:0000256" key="3">
    <source>
        <dbReference type="ARBA" id="ARBA00023082"/>
    </source>
</evidence>
<name>A0A6I4WBI2_9ACTN</name>
<comment type="similarity">
    <text evidence="1">Belongs to the sigma-70 factor family. ECF subfamily.</text>
</comment>
<gene>
    <name evidence="7" type="ORF">GQ466_23760</name>
</gene>
<dbReference type="Proteomes" id="UP000431901">
    <property type="component" value="Unassembled WGS sequence"/>
</dbReference>
<accession>A0A6I4WBI2</accession>
<evidence type="ECO:0000256" key="2">
    <source>
        <dbReference type="ARBA" id="ARBA00023015"/>
    </source>
</evidence>
<evidence type="ECO:0000256" key="4">
    <source>
        <dbReference type="ARBA" id="ARBA00023125"/>
    </source>
</evidence>